<dbReference type="Pfam" id="PF03564">
    <property type="entry name" value="DUF1759"/>
    <property type="match status" value="1"/>
</dbReference>
<dbReference type="OMA" id="HEVAHNE"/>
<name>A0A026X3Z3_OOCBI</name>
<dbReference type="InterPro" id="IPR005312">
    <property type="entry name" value="DUF1759"/>
</dbReference>
<sequence>MAQKELSKLKKRRGAVKASLTRFKAFLENYSAERDHSVLKIRFEKAKSLLSEFEDVHLEIEVIEDKGDEGARQLFEDCYYEYIAKAQELLDSEERSAAVNRNEAGNTDMRAVLTQLSNLNTNEVSVKLPTITLPKFEGKYEEWLSFEDSFRALVHDNVKIQVVQKFNYLKSCLVGNAAQIIQSLTSTAENYEIA</sequence>
<dbReference type="PANTHER" id="PTHR22954:SF3">
    <property type="entry name" value="PROTEIN CBG08539"/>
    <property type="match status" value="1"/>
</dbReference>
<reference evidence="1 2" key="1">
    <citation type="journal article" date="2014" name="Curr. Biol.">
        <title>The genome of the clonal raider ant Cerapachys biroi.</title>
        <authorList>
            <person name="Oxley P.R."/>
            <person name="Ji L."/>
            <person name="Fetter-Pruneda I."/>
            <person name="McKenzie S.K."/>
            <person name="Li C."/>
            <person name="Hu H."/>
            <person name="Zhang G."/>
            <person name="Kronauer D.J."/>
        </authorList>
    </citation>
    <scope>NUCLEOTIDE SEQUENCE [LARGE SCALE GENOMIC DNA]</scope>
</reference>
<gene>
    <name evidence="1" type="ORF">X777_01848</name>
</gene>
<evidence type="ECO:0000313" key="2">
    <source>
        <dbReference type="Proteomes" id="UP000053097"/>
    </source>
</evidence>
<dbReference type="Proteomes" id="UP000053097">
    <property type="component" value="Unassembled WGS sequence"/>
</dbReference>
<keyword evidence="2" id="KW-1185">Reference proteome</keyword>
<evidence type="ECO:0000313" key="1">
    <source>
        <dbReference type="EMBL" id="EZA62818.1"/>
    </source>
</evidence>
<organism evidence="1 2">
    <name type="scientific">Ooceraea biroi</name>
    <name type="common">Clonal raider ant</name>
    <name type="synonym">Cerapachys biroi</name>
    <dbReference type="NCBI Taxonomy" id="2015173"/>
    <lineage>
        <taxon>Eukaryota</taxon>
        <taxon>Metazoa</taxon>
        <taxon>Ecdysozoa</taxon>
        <taxon>Arthropoda</taxon>
        <taxon>Hexapoda</taxon>
        <taxon>Insecta</taxon>
        <taxon>Pterygota</taxon>
        <taxon>Neoptera</taxon>
        <taxon>Endopterygota</taxon>
        <taxon>Hymenoptera</taxon>
        <taxon>Apocrita</taxon>
        <taxon>Aculeata</taxon>
        <taxon>Formicoidea</taxon>
        <taxon>Formicidae</taxon>
        <taxon>Dorylinae</taxon>
        <taxon>Ooceraea</taxon>
    </lineage>
</organism>
<dbReference type="STRING" id="2015173.A0A026X3Z3"/>
<dbReference type="OrthoDB" id="7553704at2759"/>
<accession>A0A026X3Z3</accession>
<dbReference type="AlphaFoldDB" id="A0A026X3Z3"/>
<dbReference type="EMBL" id="KK107017">
    <property type="protein sequence ID" value="EZA62818.1"/>
    <property type="molecule type" value="Genomic_DNA"/>
</dbReference>
<protein>
    <submittedName>
        <fullName evidence="1">Uncharacterized protein</fullName>
    </submittedName>
</protein>
<dbReference type="PANTHER" id="PTHR22954">
    <property type="entry name" value="RETROVIRAL PROTEASE-RELATED"/>
    <property type="match status" value="1"/>
</dbReference>
<proteinExistence type="predicted"/>